<dbReference type="OrthoDB" id="9950411at2759"/>
<name>A0A8E0S4G9_9TREM</name>
<keyword evidence="3" id="KW-1185">Reference proteome</keyword>
<dbReference type="EMBL" id="LUCM01003346">
    <property type="protein sequence ID" value="KAA0195929.1"/>
    <property type="molecule type" value="Genomic_DNA"/>
</dbReference>
<accession>A0A8E0S4G9</accession>
<protein>
    <submittedName>
        <fullName evidence="2">O-acyltransferase</fullName>
    </submittedName>
</protein>
<gene>
    <name evidence="2" type="ORF">FBUS_02834</name>
</gene>
<dbReference type="AlphaFoldDB" id="A0A8E0S4G9"/>
<keyword evidence="1" id="KW-0812">Transmembrane</keyword>
<organism evidence="2 3">
    <name type="scientific">Fasciolopsis buskii</name>
    <dbReference type="NCBI Taxonomy" id="27845"/>
    <lineage>
        <taxon>Eukaryota</taxon>
        <taxon>Metazoa</taxon>
        <taxon>Spiralia</taxon>
        <taxon>Lophotrochozoa</taxon>
        <taxon>Platyhelminthes</taxon>
        <taxon>Trematoda</taxon>
        <taxon>Digenea</taxon>
        <taxon>Plagiorchiida</taxon>
        <taxon>Echinostomata</taxon>
        <taxon>Echinostomatoidea</taxon>
        <taxon>Fasciolidae</taxon>
        <taxon>Fasciolopsis</taxon>
    </lineage>
</organism>
<dbReference type="Proteomes" id="UP000728185">
    <property type="component" value="Unassembled WGS sequence"/>
</dbReference>
<keyword evidence="1" id="KW-1133">Transmembrane helix</keyword>
<reference evidence="2" key="1">
    <citation type="submission" date="2019-05" db="EMBL/GenBank/DDBJ databases">
        <title>Annotation for the trematode Fasciolopsis buski.</title>
        <authorList>
            <person name="Choi Y.-J."/>
        </authorList>
    </citation>
    <scope>NUCLEOTIDE SEQUENCE</scope>
    <source>
        <strain evidence="2">HT</strain>
        <tissue evidence="2">Whole worm</tissue>
    </source>
</reference>
<sequence length="97" mass="11201">MHSLKSRTVRAWSFGNVSDYEQLEKFYHENSPDKPRRSLGHLIHHVALLFYLCSIHRPNQSLLTTTSGFTNFRGLLNWGAFLLLITTGRMALENVLK</sequence>
<keyword evidence="1" id="KW-0472">Membrane</keyword>
<comment type="caution">
    <text evidence="2">The sequence shown here is derived from an EMBL/GenBank/DDBJ whole genome shotgun (WGS) entry which is preliminary data.</text>
</comment>
<feature type="transmembrane region" description="Helical" evidence="1">
    <location>
        <begin position="75"/>
        <end position="92"/>
    </location>
</feature>
<evidence type="ECO:0000256" key="1">
    <source>
        <dbReference type="SAM" id="Phobius"/>
    </source>
</evidence>
<evidence type="ECO:0000313" key="3">
    <source>
        <dbReference type="Proteomes" id="UP000728185"/>
    </source>
</evidence>
<proteinExistence type="predicted"/>
<evidence type="ECO:0000313" key="2">
    <source>
        <dbReference type="EMBL" id="KAA0195929.1"/>
    </source>
</evidence>